<proteinExistence type="predicted"/>
<dbReference type="GeneID" id="85374490"/>
<dbReference type="Proteomes" id="UP001241169">
    <property type="component" value="Unassembled WGS sequence"/>
</dbReference>
<gene>
    <name evidence="1" type="ORF">CPAR01_06318</name>
</gene>
<sequence>MPLDYGGPCDEQVENGPHEGLQALVRALGRTTWRPAAGHGRCSTLHCVRSASEPQRRCMCLDPSYVKVWAGNVRRLPIKDAASRLQSAPSPISP</sequence>
<keyword evidence="2" id="KW-1185">Reference proteome</keyword>
<protein>
    <submittedName>
        <fullName evidence="1">Uncharacterized protein</fullName>
    </submittedName>
</protein>
<comment type="caution">
    <text evidence="1">The sequence shown here is derived from an EMBL/GenBank/DDBJ whole genome shotgun (WGS) entry which is preliminary data.</text>
</comment>
<dbReference type="RefSeq" id="XP_060349465.1">
    <property type="nucleotide sequence ID" value="XM_060490591.1"/>
</dbReference>
<reference evidence="1 2" key="1">
    <citation type="submission" date="2016-10" db="EMBL/GenBank/DDBJ databases">
        <title>The genome sequence of Colletotrichum fioriniae PJ7.</title>
        <authorList>
            <person name="Baroncelli R."/>
        </authorList>
    </citation>
    <scope>NUCLEOTIDE SEQUENCE [LARGE SCALE GENOMIC DNA]</scope>
    <source>
        <strain evidence="1 2">IMI 384185</strain>
    </source>
</reference>
<name>A0ABQ9SLF9_9PEZI</name>
<dbReference type="EMBL" id="MOPA01000005">
    <property type="protein sequence ID" value="KAK1540329.1"/>
    <property type="molecule type" value="Genomic_DNA"/>
</dbReference>
<evidence type="ECO:0000313" key="1">
    <source>
        <dbReference type="EMBL" id="KAK1540329.1"/>
    </source>
</evidence>
<accession>A0ABQ9SLF9</accession>
<evidence type="ECO:0000313" key="2">
    <source>
        <dbReference type="Proteomes" id="UP001241169"/>
    </source>
</evidence>
<organism evidence="1 2">
    <name type="scientific">Colletotrichum paranaense</name>
    <dbReference type="NCBI Taxonomy" id="1914294"/>
    <lineage>
        <taxon>Eukaryota</taxon>
        <taxon>Fungi</taxon>
        <taxon>Dikarya</taxon>
        <taxon>Ascomycota</taxon>
        <taxon>Pezizomycotina</taxon>
        <taxon>Sordariomycetes</taxon>
        <taxon>Hypocreomycetidae</taxon>
        <taxon>Glomerellales</taxon>
        <taxon>Glomerellaceae</taxon>
        <taxon>Colletotrichum</taxon>
        <taxon>Colletotrichum acutatum species complex</taxon>
    </lineage>
</organism>